<evidence type="ECO:0000313" key="1">
    <source>
        <dbReference type="EMBL" id="KAH3681899.1"/>
    </source>
</evidence>
<reference evidence="1" key="2">
    <citation type="submission" date="2021-01" db="EMBL/GenBank/DDBJ databases">
        <authorList>
            <person name="Schikora-Tamarit M.A."/>
        </authorList>
    </citation>
    <scope>NUCLEOTIDE SEQUENCE</scope>
    <source>
        <strain evidence="1">CBS2887</strain>
    </source>
</reference>
<dbReference type="Proteomes" id="UP000774326">
    <property type="component" value="Unassembled WGS sequence"/>
</dbReference>
<keyword evidence="2" id="KW-1185">Reference proteome</keyword>
<dbReference type="AlphaFoldDB" id="A0A9P8Q351"/>
<sequence>MSNFNSLPTELQLNILSQSSLPSSSADHVTEQIHRLNQYVEKSKLMSYAEDNSITLTLFSTNNKETNKKFQYSLQFTPHEQMTAAHIQDLVNKLDVLPVADTNVKDDQSLEMSPDKHMELVIHENQSTFKLYVTLLLNDQTLYETSIKVKLSDASSNFEYKNNMINISLDFLKSEKETDLAVLNEEDFQHRNRYDYNESFQYDMAVRNLTVDNSRLVQLLEKKSDVNYIVRY</sequence>
<dbReference type="EMBL" id="JAEUBG010004183">
    <property type="protein sequence ID" value="KAH3681899.1"/>
    <property type="molecule type" value="Genomic_DNA"/>
</dbReference>
<protein>
    <submittedName>
        <fullName evidence="1">Uncharacterized protein</fullName>
    </submittedName>
</protein>
<accession>A0A9P8Q351</accession>
<proteinExistence type="predicted"/>
<comment type="caution">
    <text evidence="1">The sequence shown here is derived from an EMBL/GenBank/DDBJ whole genome shotgun (WGS) entry which is preliminary data.</text>
</comment>
<organism evidence="1 2">
    <name type="scientific">Wickerhamomyces pijperi</name>
    <name type="common">Yeast</name>
    <name type="synonym">Pichia pijperi</name>
    <dbReference type="NCBI Taxonomy" id="599730"/>
    <lineage>
        <taxon>Eukaryota</taxon>
        <taxon>Fungi</taxon>
        <taxon>Dikarya</taxon>
        <taxon>Ascomycota</taxon>
        <taxon>Saccharomycotina</taxon>
        <taxon>Saccharomycetes</taxon>
        <taxon>Phaffomycetales</taxon>
        <taxon>Wickerhamomycetaceae</taxon>
        <taxon>Wickerhamomyces</taxon>
    </lineage>
</organism>
<name>A0A9P8Q351_WICPI</name>
<gene>
    <name evidence="1" type="ORF">WICPIJ_007146</name>
</gene>
<evidence type="ECO:0000313" key="2">
    <source>
        <dbReference type="Proteomes" id="UP000774326"/>
    </source>
</evidence>
<reference evidence="1" key="1">
    <citation type="journal article" date="2021" name="Open Biol.">
        <title>Shared evolutionary footprints suggest mitochondrial oxidative damage underlies multiple complex I losses in fungi.</title>
        <authorList>
            <person name="Schikora-Tamarit M.A."/>
            <person name="Marcet-Houben M."/>
            <person name="Nosek J."/>
            <person name="Gabaldon T."/>
        </authorList>
    </citation>
    <scope>NUCLEOTIDE SEQUENCE</scope>
    <source>
        <strain evidence="1">CBS2887</strain>
    </source>
</reference>
<dbReference type="OrthoDB" id="10604541at2759"/>